<evidence type="ECO:0000313" key="3">
    <source>
        <dbReference type="Proteomes" id="UP001200034"/>
    </source>
</evidence>
<feature type="compositionally biased region" description="Polar residues" evidence="1">
    <location>
        <begin position="166"/>
        <end position="175"/>
    </location>
</feature>
<dbReference type="Proteomes" id="UP001200034">
    <property type="component" value="Unassembled WGS sequence"/>
</dbReference>
<sequence>GVRSNVHGILVLWHSHRDRSGAHISGKTRDYRRAFFQFNWIYRFLKECYLIIKMKLEVWNRHVLLRREMMLRLALEDRQNNIELGRQNNRYGDIFIIEPNSQEAARIREQLEKDEKDLPSYDEVMRMCNLTTPTAAAATGTLPTPPAMETTAIGIAALPAPPYSETDPNPNSIVVSASALESAPSTSRAAQIPT</sequence>
<feature type="compositionally biased region" description="Polar residues" evidence="1">
    <location>
        <begin position="183"/>
        <end position="194"/>
    </location>
</feature>
<feature type="non-terminal residue" evidence="2">
    <location>
        <position position="1"/>
    </location>
</feature>
<protein>
    <submittedName>
        <fullName evidence="2">Uncharacterized protein</fullName>
    </submittedName>
</protein>
<evidence type="ECO:0000256" key="1">
    <source>
        <dbReference type="SAM" id="MobiDB-lite"/>
    </source>
</evidence>
<proteinExistence type="predicted"/>
<dbReference type="EMBL" id="JAJJHW010002585">
    <property type="protein sequence ID" value="KAH8370672.1"/>
    <property type="molecule type" value="Genomic_DNA"/>
</dbReference>
<reference evidence="2" key="1">
    <citation type="journal article" date="2021" name="Mol. Ecol. Resour.">
        <title>Phylogenomic analyses of the genus Drosophila reveals genomic signals of climate adaptation.</title>
        <authorList>
            <person name="Li F."/>
            <person name="Rane R.V."/>
            <person name="Luria V."/>
            <person name="Xiong Z."/>
            <person name="Chen J."/>
            <person name="Li Z."/>
            <person name="Catullo R.A."/>
            <person name="Griffin P.C."/>
            <person name="Schiffer M."/>
            <person name="Pearce S."/>
            <person name="Lee S.F."/>
            <person name="McElroy K."/>
            <person name="Stocker A."/>
            <person name="Shirriffs J."/>
            <person name="Cockerell F."/>
            <person name="Coppin C."/>
            <person name="Sgro C.M."/>
            <person name="Karger A."/>
            <person name="Cain J.W."/>
            <person name="Weber J.A."/>
            <person name="Santpere G."/>
            <person name="Kirschner M.W."/>
            <person name="Hoffmann A.A."/>
            <person name="Oakeshott J.G."/>
            <person name="Zhang G."/>
        </authorList>
    </citation>
    <scope>NUCLEOTIDE SEQUENCE</scope>
    <source>
        <strain evidence="2">BGI-SZ-2011g</strain>
    </source>
</reference>
<dbReference type="AlphaFoldDB" id="A0AAD4PKN7"/>
<evidence type="ECO:0000313" key="2">
    <source>
        <dbReference type="EMBL" id="KAH8370672.1"/>
    </source>
</evidence>
<gene>
    <name evidence="2" type="ORF">KR093_004614</name>
</gene>
<feature type="region of interest" description="Disordered" evidence="1">
    <location>
        <begin position="160"/>
        <end position="194"/>
    </location>
</feature>
<keyword evidence="3" id="KW-1185">Reference proteome</keyword>
<organism evidence="2 3">
    <name type="scientific">Drosophila rubida</name>
    <dbReference type="NCBI Taxonomy" id="30044"/>
    <lineage>
        <taxon>Eukaryota</taxon>
        <taxon>Metazoa</taxon>
        <taxon>Ecdysozoa</taxon>
        <taxon>Arthropoda</taxon>
        <taxon>Hexapoda</taxon>
        <taxon>Insecta</taxon>
        <taxon>Pterygota</taxon>
        <taxon>Neoptera</taxon>
        <taxon>Endopterygota</taxon>
        <taxon>Diptera</taxon>
        <taxon>Brachycera</taxon>
        <taxon>Muscomorpha</taxon>
        <taxon>Ephydroidea</taxon>
        <taxon>Drosophilidae</taxon>
        <taxon>Drosophila</taxon>
    </lineage>
</organism>
<comment type="caution">
    <text evidence="2">The sequence shown here is derived from an EMBL/GenBank/DDBJ whole genome shotgun (WGS) entry which is preliminary data.</text>
</comment>
<accession>A0AAD4PKN7</accession>
<name>A0AAD4PKN7_9MUSC</name>